<dbReference type="Proteomes" id="UP000006655">
    <property type="component" value="Chromosome"/>
</dbReference>
<dbReference type="Proteomes" id="UP000013026">
    <property type="component" value="Chromosome"/>
</dbReference>
<reference evidence="3" key="2">
    <citation type="submission" date="2013-04" db="EMBL/GenBank/DDBJ databases">
        <title>Non-Hybrid, Finished Microbial Genome Assemblies from Long-Read SMRT Sequencing Data.</title>
        <authorList>
            <person name="Klammer A."/>
            <person name="Drake J."/>
            <person name="Heiner C."/>
            <person name="Clum A."/>
            <person name="Copeland A."/>
            <person name="Huddleston J."/>
            <person name="Eichler E."/>
            <person name="Turner S.W."/>
        </authorList>
    </citation>
    <scope>NUCLEOTIDE SEQUENCE</scope>
    <source>
        <strain evidence="3">DSM 1279</strain>
    </source>
</reference>
<evidence type="ECO:0000313" key="5">
    <source>
        <dbReference type="Proteomes" id="UP000013026"/>
    </source>
</evidence>
<gene>
    <name evidence="2" type="ordered locus">Mrub_0099</name>
    <name evidence="3" type="ORF">K649_00100</name>
</gene>
<protein>
    <submittedName>
        <fullName evidence="3">Uncharacterized protein</fullName>
    </submittedName>
</protein>
<name>D3PKJ9_MEIRD</name>
<dbReference type="STRING" id="504728.K649_00100"/>
<sequence length="73" mass="8322">MFGFIWFLFTVFAAFVAAQLVRKPRFWRTDSPALGEVISVWLILTLVMAGSLVGLRKLLAQLWPQSPVWLSAR</sequence>
<dbReference type="OrthoDB" id="27469at2"/>
<dbReference type="KEGG" id="mrb:Mrub_0099"/>
<dbReference type="PATRIC" id="fig|504728.9.peg.21"/>
<organism evidence="3 5">
    <name type="scientific">Meiothermus ruber (strain ATCC 35948 / DSM 1279 / VKM B-1258 / 21)</name>
    <name type="common">Thermus ruber</name>
    <dbReference type="NCBI Taxonomy" id="504728"/>
    <lineage>
        <taxon>Bacteria</taxon>
        <taxon>Thermotogati</taxon>
        <taxon>Deinococcota</taxon>
        <taxon>Deinococci</taxon>
        <taxon>Thermales</taxon>
        <taxon>Thermaceae</taxon>
        <taxon>Meiothermus</taxon>
    </lineage>
</organism>
<proteinExistence type="predicted"/>
<reference evidence="3 5" key="3">
    <citation type="submission" date="2013-04" db="EMBL/GenBank/DDBJ databases">
        <authorList>
            <person name="Chin J."/>
            <person name="Alexander D.H."/>
            <person name="Marks P."/>
            <person name="Korlach J."/>
            <person name="Clum A."/>
            <person name="Copeland A."/>
        </authorList>
    </citation>
    <scope>NUCLEOTIDE SEQUENCE [LARGE SCALE GENOMIC DNA]</scope>
    <source>
        <strain evidence="5">ATCC 35948 / DSM 1279 / VKM B-1258 / 21</strain>
        <strain evidence="3">DSM 1279</strain>
    </source>
</reference>
<keyword evidence="1" id="KW-0472">Membrane</keyword>
<keyword evidence="4" id="KW-1185">Reference proteome</keyword>
<evidence type="ECO:0000313" key="4">
    <source>
        <dbReference type="Proteomes" id="UP000006655"/>
    </source>
</evidence>
<dbReference type="KEGG" id="mre:K649_00100"/>
<dbReference type="EMBL" id="CP001743">
    <property type="protein sequence ID" value="ADD26880.1"/>
    <property type="molecule type" value="Genomic_DNA"/>
</dbReference>
<evidence type="ECO:0000313" key="2">
    <source>
        <dbReference type="EMBL" id="ADD26880.1"/>
    </source>
</evidence>
<dbReference type="AlphaFoldDB" id="D3PKJ9"/>
<dbReference type="EMBL" id="CP005385">
    <property type="protein sequence ID" value="AGK03334.1"/>
    <property type="molecule type" value="Genomic_DNA"/>
</dbReference>
<keyword evidence="1" id="KW-0812">Transmembrane</keyword>
<dbReference type="RefSeq" id="WP_013012399.1">
    <property type="nucleotide sequence ID" value="NC_013946.1"/>
</dbReference>
<feature type="transmembrane region" description="Helical" evidence="1">
    <location>
        <begin position="34"/>
        <end position="55"/>
    </location>
</feature>
<reference evidence="2 4" key="1">
    <citation type="journal article" date="2010" name="Stand. Genomic Sci.">
        <title>Complete genome sequence of Meiothermus ruber type strain (21).</title>
        <authorList>
            <person name="Tindall B.J."/>
            <person name="Sikorski J."/>
            <person name="Lucas S."/>
            <person name="Goltsman E."/>
            <person name="Copeland A."/>
            <person name="Glavina Del Rio T."/>
            <person name="Nolan M."/>
            <person name="Tice H."/>
            <person name="Cheng J.F."/>
            <person name="Han C."/>
            <person name="Pitluck S."/>
            <person name="Liolios K."/>
            <person name="Ivanova N."/>
            <person name="Mavromatis K."/>
            <person name="Ovchinnikova G."/>
            <person name="Pati A."/>
            <person name="Fahnrich R."/>
            <person name="Goodwin L."/>
            <person name="Chen A."/>
            <person name="Palaniappan K."/>
            <person name="Land M."/>
            <person name="Hauser L."/>
            <person name="Chang Y.J."/>
            <person name="Jeffries C.D."/>
            <person name="Rohde M."/>
            <person name="Goker M."/>
            <person name="Woyke T."/>
            <person name="Bristow J."/>
            <person name="Eisen J.A."/>
            <person name="Markowitz V."/>
            <person name="Hugenholtz P."/>
            <person name="Kyrpides N.C."/>
            <person name="Klenk H.P."/>
            <person name="Lapidus A."/>
        </authorList>
    </citation>
    <scope>NUCLEOTIDE SEQUENCE [LARGE SCALE GENOMIC DNA]</scope>
    <source>
        <strain evidence="4">ATCC 35948 / DSM 1279 / VKM B-1258 / 21</strain>
        <strain evidence="2">DSM 1279</strain>
    </source>
</reference>
<evidence type="ECO:0000256" key="1">
    <source>
        <dbReference type="SAM" id="Phobius"/>
    </source>
</evidence>
<keyword evidence="1" id="KW-1133">Transmembrane helix</keyword>
<accession>D3PKJ9</accession>
<evidence type="ECO:0000313" key="3">
    <source>
        <dbReference type="EMBL" id="AGK03334.1"/>
    </source>
</evidence>